<dbReference type="RefSeq" id="WP_203901177.1">
    <property type="nucleotide sequence ID" value="NZ_BOPF01000016.1"/>
</dbReference>
<evidence type="ECO:0000313" key="1">
    <source>
        <dbReference type="EMBL" id="GIJ47662.1"/>
    </source>
</evidence>
<dbReference type="EMBL" id="BOPF01000016">
    <property type="protein sequence ID" value="GIJ47662.1"/>
    <property type="molecule type" value="Genomic_DNA"/>
</dbReference>
<sequence length="78" mass="8580">MATRRPVVSVRAETGRWVLRVFDVPTDSDVVYTADLGPAGAGSERLRVVAKACLVGQGFRGLDEWCRMGETSWYGLAY</sequence>
<evidence type="ECO:0000313" key="2">
    <source>
        <dbReference type="Proteomes" id="UP000619260"/>
    </source>
</evidence>
<accession>A0A8J3YNM0</accession>
<dbReference type="AlphaFoldDB" id="A0A8J3YNM0"/>
<proteinExistence type="predicted"/>
<protein>
    <submittedName>
        <fullName evidence="1">Uncharacterized protein</fullName>
    </submittedName>
</protein>
<dbReference type="Proteomes" id="UP000619260">
    <property type="component" value="Unassembled WGS sequence"/>
</dbReference>
<name>A0A8J3YNM0_9ACTN</name>
<gene>
    <name evidence="1" type="ORF">Val02_45480</name>
</gene>
<comment type="caution">
    <text evidence="1">The sequence shown here is derived from an EMBL/GenBank/DDBJ whole genome shotgun (WGS) entry which is preliminary data.</text>
</comment>
<organism evidence="1 2">
    <name type="scientific">Virgisporangium aliadipatigenens</name>
    <dbReference type="NCBI Taxonomy" id="741659"/>
    <lineage>
        <taxon>Bacteria</taxon>
        <taxon>Bacillati</taxon>
        <taxon>Actinomycetota</taxon>
        <taxon>Actinomycetes</taxon>
        <taxon>Micromonosporales</taxon>
        <taxon>Micromonosporaceae</taxon>
        <taxon>Virgisporangium</taxon>
    </lineage>
</organism>
<reference evidence="1" key="1">
    <citation type="submission" date="2021-01" db="EMBL/GenBank/DDBJ databases">
        <title>Whole genome shotgun sequence of Virgisporangium aliadipatigenens NBRC 105644.</title>
        <authorList>
            <person name="Komaki H."/>
            <person name="Tamura T."/>
        </authorList>
    </citation>
    <scope>NUCLEOTIDE SEQUENCE</scope>
    <source>
        <strain evidence="1">NBRC 105644</strain>
    </source>
</reference>
<keyword evidence="2" id="KW-1185">Reference proteome</keyword>